<feature type="transmembrane region" description="Helical" evidence="6">
    <location>
        <begin position="122"/>
        <end position="140"/>
    </location>
</feature>
<comment type="subcellular location">
    <subcellularLocation>
        <location evidence="1">Membrane</location>
        <topology evidence="1">Multi-pass membrane protein</topology>
    </subcellularLocation>
</comment>
<dbReference type="AlphaFoldDB" id="A0A4U1K365"/>
<feature type="transmembrane region" description="Helical" evidence="6">
    <location>
        <begin position="179"/>
        <end position="207"/>
    </location>
</feature>
<feature type="domain" description="EamA" evidence="7">
    <location>
        <begin position="14"/>
        <end position="139"/>
    </location>
</feature>
<feature type="transmembrane region" description="Helical" evidence="6">
    <location>
        <begin position="71"/>
        <end position="91"/>
    </location>
</feature>
<feature type="transmembrane region" description="Helical" evidence="6">
    <location>
        <begin position="97"/>
        <end position="115"/>
    </location>
</feature>
<dbReference type="PANTHER" id="PTHR22911">
    <property type="entry name" value="ACYL-MALONYL CONDENSING ENZYME-RELATED"/>
    <property type="match status" value="1"/>
</dbReference>
<organism evidence="8 9">
    <name type="scientific">Rhodobacter capsulatus</name>
    <name type="common">Rhodopseudomonas capsulata</name>
    <dbReference type="NCBI Taxonomy" id="1061"/>
    <lineage>
        <taxon>Bacteria</taxon>
        <taxon>Pseudomonadati</taxon>
        <taxon>Pseudomonadota</taxon>
        <taxon>Alphaproteobacteria</taxon>
        <taxon>Rhodobacterales</taxon>
        <taxon>Rhodobacter group</taxon>
        <taxon>Rhodobacter</taxon>
    </lineage>
</organism>
<evidence type="ECO:0000256" key="1">
    <source>
        <dbReference type="ARBA" id="ARBA00004141"/>
    </source>
</evidence>
<evidence type="ECO:0000259" key="7">
    <source>
        <dbReference type="Pfam" id="PF00892"/>
    </source>
</evidence>
<dbReference type="SUPFAM" id="SSF103481">
    <property type="entry name" value="Multidrug resistance efflux transporter EmrE"/>
    <property type="match status" value="2"/>
</dbReference>
<comment type="caution">
    <text evidence="8">The sequence shown here is derived from an EMBL/GenBank/DDBJ whole genome shotgun (WGS) entry which is preliminary data.</text>
</comment>
<dbReference type="RefSeq" id="WP_136904557.1">
    <property type="nucleotide sequence ID" value="NZ_SWJZ01000007.1"/>
</dbReference>
<dbReference type="Pfam" id="PF00892">
    <property type="entry name" value="EamA"/>
    <property type="match status" value="1"/>
</dbReference>
<evidence type="ECO:0000313" key="9">
    <source>
        <dbReference type="Proteomes" id="UP000310597"/>
    </source>
</evidence>
<dbReference type="InterPro" id="IPR000620">
    <property type="entry name" value="EamA_dom"/>
</dbReference>
<evidence type="ECO:0000256" key="5">
    <source>
        <dbReference type="ARBA" id="ARBA00023136"/>
    </source>
</evidence>
<keyword evidence="5 6" id="KW-0472">Membrane</keyword>
<keyword evidence="3 6" id="KW-0812">Transmembrane</keyword>
<dbReference type="GO" id="GO:0016020">
    <property type="term" value="C:membrane"/>
    <property type="evidence" value="ECO:0007669"/>
    <property type="project" value="UniProtKB-SubCell"/>
</dbReference>
<feature type="transmembrane region" description="Helical" evidence="6">
    <location>
        <begin position="146"/>
        <end position="167"/>
    </location>
</feature>
<sequence length="303" mass="31787">MTDKNHTAQAAAAISAYALIIGFTDNYVRVIASEIGLWQFHLTRSLMVAGLLVLAVPLFRLDLRPRNFRAVAARSVVHGVAMLCYFGSLGFLPVPQVAAGLFTAPIFVLLITRFVYGERIGLVRILAVAVGFAGILLVLGPEAARIGPAAAIPVLGGALYALGNIATQRWCPGEGAVTLTAGFFAMLGVLGACGLGVLTLFPGLGAAVGEGPLTFILRGPALPSGTVLFWVFAQALGSLVAVSLMVRGYQLTDATRAAVFEYVVLPAAALWGFLLWDEVPGLREWAGMGLIWLAGLAIVARGR</sequence>
<evidence type="ECO:0000256" key="3">
    <source>
        <dbReference type="ARBA" id="ARBA00022692"/>
    </source>
</evidence>
<dbReference type="EMBL" id="SWJZ01000007">
    <property type="protein sequence ID" value="TKD26325.1"/>
    <property type="molecule type" value="Genomic_DNA"/>
</dbReference>
<evidence type="ECO:0000313" key="8">
    <source>
        <dbReference type="EMBL" id="TKD26325.1"/>
    </source>
</evidence>
<feature type="transmembrane region" description="Helical" evidence="6">
    <location>
        <begin position="42"/>
        <end position="59"/>
    </location>
</feature>
<dbReference type="OrthoDB" id="7855875at2"/>
<proteinExistence type="inferred from homology"/>
<feature type="transmembrane region" description="Helical" evidence="6">
    <location>
        <begin position="227"/>
        <end position="246"/>
    </location>
</feature>
<dbReference type="PANTHER" id="PTHR22911:SF6">
    <property type="entry name" value="SOLUTE CARRIER FAMILY 35 MEMBER G1"/>
    <property type="match status" value="1"/>
</dbReference>
<evidence type="ECO:0000256" key="2">
    <source>
        <dbReference type="ARBA" id="ARBA00009853"/>
    </source>
</evidence>
<protein>
    <submittedName>
        <fullName evidence="8">EamA/RhaT family transporter</fullName>
    </submittedName>
</protein>
<feature type="transmembrane region" description="Helical" evidence="6">
    <location>
        <begin position="282"/>
        <end position="300"/>
    </location>
</feature>
<gene>
    <name evidence="8" type="ORF">FBT96_01085</name>
</gene>
<evidence type="ECO:0000256" key="4">
    <source>
        <dbReference type="ARBA" id="ARBA00022989"/>
    </source>
</evidence>
<reference evidence="8 9" key="1">
    <citation type="submission" date="2019-04" db="EMBL/GenBank/DDBJ databases">
        <title>Draft Whole-Genome sequence of the purple photosynthetic bacterium Rhodobacter capsulatus SP108 with an indigenous class A beta-lactamase.</title>
        <authorList>
            <person name="Robertson S."/>
            <person name="Meyer T.E."/>
            <person name="Kyndt J.A."/>
        </authorList>
    </citation>
    <scope>NUCLEOTIDE SEQUENCE [LARGE SCALE GENOMIC DNA]</scope>
    <source>
        <strain evidence="8 9">SP108</strain>
    </source>
</reference>
<dbReference type="InterPro" id="IPR037185">
    <property type="entry name" value="EmrE-like"/>
</dbReference>
<evidence type="ECO:0000256" key="6">
    <source>
        <dbReference type="SAM" id="Phobius"/>
    </source>
</evidence>
<keyword evidence="4 6" id="KW-1133">Transmembrane helix</keyword>
<comment type="similarity">
    <text evidence="2">Belongs to the drug/metabolite transporter (DMT) superfamily. 10 TMS drug/metabolite exporter (DME) (TC 2.A.7.3) family.</text>
</comment>
<accession>A0A4U1K365</accession>
<feature type="transmembrane region" description="Helical" evidence="6">
    <location>
        <begin position="258"/>
        <end position="276"/>
    </location>
</feature>
<dbReference type="Proteomes" id="UP000310597">
    <property type="component" value="Unassembled WGS sequence"/>
</dbReference>
<name>A0A4U1K365_RHOCA</name>